<keyword evidence="5" id="KW-1185">Reference proteome</keyword>
<evidence type="ECO:0000313" key="5">
    <source>
        <dbReference type="Proteomes" id="UP000011666"/>
    </source>
</evidence>
<dbReference type="GO" id="GO:0070402">
    <property type="term" value="F:NADPH binding"/>
    <property type="evidence" value="ECO:0007669"/>
    <property type="project" value="TreeGrafter"/>
</dbReference>
<dbReference type="CDD" id="cd05289">
    <property type="entry name" value="MDR_like_2"/>
    <property type="match status" value="1"/>
</dbReference>
<dbReference type="STRING" id="1223545.GS4_28_00430"/>
<protein>
    <submittedName>
        <fullName evidence="4">Putative oxidoreductase</fullName>
    </submittedName>
</protein>
<dbReference type="eggNOG" id="COG0604">
    <property type="taxonomic scope" value="Bacteria"/>
</dbReference>
<dbReference type="InterPro" id="IPR036291">
    <property type="entry name" value="NAD(P)-bd_dom_sf"/>
</dbReference>
<dbReference type="Pfam" id="PF13602">
    <property type="entry name" value="ADH_zinc_N_2"/>
    <property type="match status" value="1"/>
</dbReference>
<gene>
    <name evidence="4" type="ORF">GS4_28_00430</name>
</gene>
<dbReference type="SUPFAM" id="SSF51735">
    <property type="entry name" value="NAD(P)-binding Rossmann-fold domains"/>
    <property type="match status" value="1"/>
</dbReference>
<keyword evidence="2" id="KW-0560">Oxidoreductase</keyword>
<dbReference type="OrthoDB" id="9801186at2"/>
<dbReference type="SMART" id="SM00829">
    <property type="entry name" value="PKS_ER"/>
    <property type="match status" value="1"/>
</dbReference>
<dbReference type="Proteomes" id="UP000011666">
    <property type="component" value="Unassembled WGS sequence"/>
</dbReference>
<dbReference type="EMBL" id="BANX01000028">
    <property type="protein sequence ID" value="GAC69795.1"/>
    <property type="molecule type" value="Genomic_DNA"/>
</dbReference>
<dbReference type="Gene3D" id="3.90.180.10">
    <property type="entry name" value="Medium-chain alcohol dehydrogenases, catalytic domain"/>
    <property type="match status" value="1"/>
</dbReference>
<dbReference type="PANTHER" id="PTHR48106">
    <property type="entry name" value="QUINONE OXIDOREDUCTASE PIG3-RELATED"/>
    <property type="match status" value="1"/>
</dbReference>
<proteinExistence type="predicted"/>
<name>M0QMA8_9ACTN</name>
<dbReference type="AlphaFoldDB" id="M0QMA8"/>
<reference evidence="4 5" key="1">
    <citation type="submission" date="2013-01" db="EMBL/GenBank/DDBJ databases">
        <title>Whole genome shotgun sequence of Gordonia soli NBRC 108243.</title>
        <authorList>
            <person name="Isaki-Nakamura S."/>
            <person name="Hosoyama A."/>
            <person name="Tsuchikane K."/>
            <person name="Ando Y."/>
            <person name="Baba S."/>
            <person name="Ohji S."/>
            <person name="Hamada M."/>
            <person name="Tamura T."/>
            <person name="Yamazoe A."/>
            <person name="Yamazaki S."/>
            <person name="Fujita N."/>
        </authorList>
    </citation>
    <scope>NUCLEOTIDE SEQUENCE [LARGE SCALE GENOMIC DNA]</scope>
    <source>
        <strain evidence="4 5">NBRC 108243</strain>
    </source>
</reference>
<feature type="domain" description="Enoyl reductase (ER)" evidence="3">
    <location>
        <begin position="16"/>
        <end position="304"/>
    </location>
</feature>
<evidence type="ECO:0000256" key="2">
    <source>
        <dbReference type="ARBA" id="ARBA00023002"/>
    </source>
</evidence>
<dbReference type="InterPro" id="IPR020843">
    <property type="entry name" value="ER"/>
</dbReference>
<sequence length="310" mass="31465">MTADRTITAVLTDQQGDLRVAAVTPPELGPTDIRIAVTAATINPIDDQVIGGFSLRQGWTKAGDLGLGWDVAGVISEVGAEVTDASLTVGTRVAGLSGGTAKTVGPQAEEIVLAATDIAVVPDGLDLTDAASLPLNTLTADQALDLLGPAAGTLLITGIGGAVGGFAAPLAVARGWRVIGLGREQDREFAASVGVEFVTDEFIAADSTAQVDAVLDAAVLGGATTGVVRPGGTFVEVVVGATPPRDGVTVHTQFVTSDGTRLAALLAQADQGTLAPRIRSTHRLADAEKAYVDFRDGGRGRVLLVTDRAE</sequence>
<accession>M0QMA8</accession>
<dbReference type="InterPro" id="IPR013154">
    <property type="entry name" value="ADH-like_N"/>
</dbReference>
<evidence type="ECO:0000259" key="3">
    <source>
        <dbReference type="SMART" id="SM00829"/>
    </source>
</evidence>
<dbReference type="InterPro" id="IPR011032">
    <property type="entry name" value="GroES-like_sf"/>
</dbReference>
<comment type="caution">
    <text evidence="4">The sequence shown here is derived from an EMBL/GenBank/DDBJ whole genome shotgun (WGS) entry which is preliminary data.</text>
</comment>
<evidence type="ECO:0000256" key="1">
    <source>
        <dbReference type="ARBA" id="ARBA00022857"/>
    </source>
</evidence>
<dbReference type="RefSeq" id="WP_007623214.1">
    <property type="nucleotide sequence ID" value="NZ_BANX01000028.1"/>
</dbReference>
<dbReference type="Pfam" id="PF08240">
    <property type="entry name" value="ADH_N"/>
    <property type="match status" value="1"/>
</dbReference>
<evidence type="ECO:0000313" key="4">
    <source>
        <dbReference type="EMBL" id="GAC69795.1"/>
    </source>
</evidence>
<keyword evidence="1" id="KW-0521">NADP</keyword>
<dbReference type="Gene3D" id="3.40.50.720">
    <property type="entry name" value="NAD(P)-binding Rossmann-like Domain"/>
    <property type="match status" value="1"/>
</dbReference>
<dbReference type="GO" id="GO:0016651">
    <property type="term" value="F:oxidoreductase activity, acting on NAD(P)H"/>
    <property type="evidence" value="ECO:0007669"/>
    <property type="project" value="TreeGrafter"/>
</dbReference>
<dbReference type="SUPFAM" id="SSF50129">
    <property type="entry name" value="GroES-like"/>
    <property type="match status" value="1"/>
</dbReference>
<organism evidence="4 5">
    <name type="scientific">Gordonia soli NBRC 108243</name>
    <dbReference type="NCBI Taxonomy" id="1223545"/>
    <lineage>
        <taxon>Bacteria</taxon>
        <taxon>Bacillati</taxon>
        <taxon>Actinomycetota</taxon>
        <taxon>Actinomycetes</taxon>
        <taxon>Mycobacteriales</taxon>
        <taxon>Gordoniaceae</taxon>
        <taxon>Gordonia</taxon>
    </lineage>
</organism>